<evidence type="ECO:0000313" key="2">
    <source>
        <dbReference type="Proteomes" id="UP000016605"/>
    </source>
</evidence>
<dbReference type="EMBL" id="AWVQ01000441">
    <property type="protein sequence ID" value="ERK70471.1"/>
    <property type="molecule type" value="Genomic_DNA"/>
</dbReference>
<dbReference type="Proteomes" id="UP000016605">
    <property type="component" value="Unassembled WGS sequence"/>
</dbReference>
<dbReference type="HOGENOM" id="CLU_3218094_0_0_11"/>
<comment type="caution">
    <text evidence="1">The sequence shown here is derived from an EMBL/GenBank/DDBJ whole genome shotgun (WGS) entry which is preliminary data.</text>
</comment>
<proteinExistence type="predicted"/>
<sequence>MDRHGGDAGSTRIVGVKTIEFVGVGVGRCPAERVEVRKRCDHEL</sequence>
<protein>
    <submittedName>
        <fullName evidence="1">Uncharacterized protein</fullName>
    </submittedName>
</protein>
<dbReference type="AlphaFoldDB" id="U2RNT0"/>
<reference evidence="1 2" key="1">
    <citation type="submission" date="2013-08" db="EMBL/GenBank/DDBJ databases">
        <authorList>
            <person name="Weinstock G."/>
            <person name="Sodergren E."/>
            <person name="Wylie T."/>
            <person name="Fulton L."/>
            <person name="Fulton R."/>
            <person name="Fronick C."/>
            <person name="O'Laughlin M."/>
            <person name="Godfrey J."/>
            <person name="Miner T."/>
            <person name="Herter B."/>
            <person name="Appelbaum E."/>
            <person name="Cordes M."/>
            <person name="Lek S."/>
            <person name="Wollam A."/>
            <person name="Pepin K.H."/>
            <person name="Palsikar V.B."/>
            <person name="Mitreva M."/>
            <person name="Wilson R.K."/>
        </authorList>
    </citation>
    <scope>NUCLEOTIDE SEQUENCE [LARGE SCALE GENOMIC DNA]</scope>
    <source>
        <strain evidence="1 2">ATCC 14665</strain>
    </source>
</reference>
<accession>U2RNT0</accession>
<evidence type="ECO:0000313" key="1">
    <source>
        <dbReference type="EMBL" id="ERK70471.1"/>
    </source>
</evidence>
<gene>
    <name evidence="1" type="ORF">N136_03178</name>
</gene>
<name>U2RNT0_LEIAQ</name>
<organism evidence="1 2">
    <name type="scientific">Leifsonia aquatica ATCC 14665</name>
    <dbReference type="NCBI Taxonomy" id="1358026"/>
    <lineage>
        <taxon>Bacteria</taxon>
        <taxon>Bacillati</taxon>
        <taxon>Actinomycetota</taxon>
        <taxon>Actinomycetes</taxon>
        <taxon>Micrococcales</taxon>
        <taxon>Microbacteriaceae</taxon>
        <taxon>Leifsonia</taxon>
    </lineage>
</organism>